<evidence type="ECO:0000256" key="16">
    <source>
        <dbReference type="ARBA" id="ARBA00023004"/>
    </source>
</evidence>
<comment type="cofactor">
    <cofactor evidence="19">
        <name>heme c</name>
        <dbReference type="ChEBI" id="CHEBI:61717"/>
    </cofactor>
    <text evidence="19">Binds 2 heme C groups per subunit.</text>
</comment>
<keyword evidence="11" id="KW-0677">Repeat</keyword>
<evidence type="ECO:0000256" key="2">
    <source>
        <dbReference type="ARBA" id="ARBA00004673"/>
    </source>
</evidence>
<keyword evidence="9 20" id="KW-0812">Transmembrane</keyword>
<dbReference type="EMBL" id="JABFDB010000006">
    <property type="protein sequence ID" value="NYZ20142.1"/>
    <property type="molecule type" value="Genomic_DNA"/>
</dbReference>
<dbReference type="Proteomes" id="UP000584642">
    <property type="component" value="Unassembled WGS sequence"/>
</dbReference>
<comment type="similarity">
    <text evidence="3 19">Belongs to the CcoP / FixP family.</text>
</comment>
<evidence type="ECO:0000256" key="15">
    <source>
        <dbReference type="ARBA" id="ARBA00023002"/>
    </source>
</evidence>
<comment type="pathway">
    <text evidence="2 19">Energy metabolism; oxidative phosphorylation.</text>
</comment>
<evidence type="ECO:0000256" key="1">
    <source>
        <dbReference type="ARBA" id="ARBA00004533"/>
    </source>
</evidence>
<keyword evidence="16 19" id="KW-0408">Iron</keyword>
<feature type="domain" description="Cytochrome c" evidence="21">
    <location>
        <begin position="109"/>
        <end position="202"/>
    </location>
</feature>
<evidence type="ECO:0000256" key="17">
    <source>
        <dbReference type="ARBA" id="ARBA00023065"/>
    </source>
</evidence>
<evidence type="ECO:0000256" key="3">
    <source>
        <dbReference type="ARBA" id="ARBA00006113"/>
    </source>
</evidence>
<feature type="transmembrane region" description="Helical" evidence="20">
    <location>
        <begin position="33"/>
        <end position="51"/>
    </location>
</feature>
<evidence type="ECO:0000256" key="11">
    <source>
        <dbReference type="ARBA" id="ARBA00022737"/>
    </source>
</evidence>
<accession>A0ABX2T7U1</accession>
<dbReference type="InterPro" id="IPR008168">
    <property type="entry name" value="Cyt_C_IC"/>
</dbReference>
<evidence type="ECO:0000256" key="20">
    <source>
        <dbReference type="SAM" id="Phobius"/>
    </source>
</evidence>
<keyword evidence="17 19" id="KW-0406">Ion transport</keyword>
<organism evidence="22 23">
    <name type="scientific">Azospirillum oleiclasticum</name>
    <dbReference type="NCBI Taxonomy" id="2735135"/>
    <lineage>
        <taxon>Bacteria</taxon>
        <taxon>Pseudomonadati</taxon>
        <taxon>Pseudomonadota</taxon>
        <taxon>Alphaproteobacteria</taxon>
        <taxon>Rhodospirillales</taxon>
        <taxon>Azospirillaceae</taxon>
        <taxon>Azospirillum</taxon>
    </lineage>
</organism>
<keyword evidence="5 19" id="KW-1003">Cell membrane</keyword>
<dbReference type="InterPro" id="IPR036909">
    <property type="entry name" value="Cyt_c-like_dom_sf"/>
</dbReference>
<evidence type="ECO:0000313" key="22">
    <source>
        <dbReference type="EMBL" id="NYZ20142.1"/>
    </source>
</evidence>
<evidence type="ECO:0000256" key="12">
    <source>
        <dbReference type="ARBA" id="ARBA00022781"/>
    </source>
</evidence>
<evidence type="ECO:0000313" key="23">
    <source>
        <dbReference type="Proteomes" id="UP000584642"/>
    </source>
</evidence>
<dbReference type="PANTHER" id="PTHR33751">
    <property type="entry name" value="CBB3-TYPE CYTOCHROME C OXIDASE SUBUNIT FIXP"/>
    <property type="match status" value="1"/>
</dbReference>
<dbReference type="Gene3D" id="6.10.280.130">
    <property type="match status" value="1"/>
</dbReference>
<keyword evidence="23" id="KW-1185">Reference proteome</keyword>
<proteinExistence type="inferred from homology"/>
<keyword evidence="12 19" id="KW-0375">Hydrogen ion transport</keyword>
<dbReference type="NCBIfam" id="TIGR00782">
    <property type="entry name" value="ccoP"/>
    <property type="match status" value="1"/>
</dbReference>
<keyword evidence="6 19" id="KW-0997">Cell inner membrane</keyword>
<evidence type="ECO:0000256" key="14">
    <source>
        <dbReference type="ARBA" id="ARBA00022989"/>
    </source>
</evidence>
<keyword evidence="14 20" id="KW-1133">Transmembrane helix</keyword>
<evidence type="ECO:0000256" key="19">
    <source>
        <dbReference type="PIRNR" id="PIRNR000006"/>
    </source>
</evidence>
<keyword evidence="18 19" id="KW-0472">Membrane</keyword>
<dbReference type="PRINTS" id="PR00605">
    <property type="entry name" value="CYTCHROMECIC"/>
</dbReference>
<evidence type="ECO:0000256" key="5">
    <source>
        <dbReference type="ARBA" id="ARBA00022475"/>
    </source>
</evidence>
<comment type="function">
    <text evidence="19">C-type cytochrome. Part of the cbb3-type cytochrome c oxidase complex.</text>
</comment>
<gene>
    <name evidence="22" type="primary">ccoP</name>
    <name evidence="22" type="ORF">HND93_10490</name>
</gene>
<evidence type="ECO:0000256" key="8">
    <source>
        <dbReference type="ARBA" id="ARBA00022660"/>
    </source>
</evidence>
<evidence type="ECO:0000256" key="4">
    <source>
        <dbReference type="ARBA" id="ARBA00022448"/>
    </source>
</evidence>
<evidence type="ECO:0000256" key="7">
    <source>
        <dbReference type="ARBA" id="ARBA00022617"/>
    </source>
</evidence>
<feature type="domain" description="Cytochrome c" evidence="21">
    <location>
        <begin position="209"/>
        <end position="295"/>
    </location>
</feature>
<dbReference type="InterPro" id="IPR050597">
    <property type="entry name" value="Cytochrome_c_Oxidase_Subunit"/>
</dbReference>
<comment type="subcellular location">
    <subcellularLocation>
        <location evidence="1 19">Cell inner membrane</location>
    </subcellularLocation>
</comment>
<dbReference type="InterPro" id="IPR038414">
    <property type="entry name" value="CcoP_N_sf"/>
</dbReference>
<evidence type="ECO:0000256" key="9">
    <source>
        <dbReference type="ARBA" id="ARBA00022692"/>
    </source>
</evidence>
<protein>
    <recommendedName>
        <fullName evidence="19">Cbb3-type cytochrome c oxidase subunit</fullName>
    </recommendedName>
</protein>
<comment type="subunit">
    <text evidence="19">Component of the cbb3-type cytochrome c oxidase.</text>
</comment>
<dbReference type="PIRSF" id="PIRSF000006">
    <property type="entry name" value="Cbb3-Cox_fixP"/>
    <property type="match status" value="1"/>
</dbReference>
<keyword evidence="13 19" id="KW-0249">Electron transport</keyword>
<dbReference type="Pfam" id="PF14715">
    <property type="entry name" value="FixP_N"/>
    <property type="match status" value="1"/>
</dbReference>
<dbReference type="RefSeq" id="WP_180281912.1">
    <property type="nucleotide sequence ID" value="NZ_JABFDB010000006.1"/>
</dbReference>
<dbReference type="SUPFAM" id="SSF46626">
    <property type="entry name" value="Cytochrome c"/>
    <property type="match status" value="2"/>
</dbReference>
<keyword evidence="10 19" id="KW-0479">Metal-binding</keyword>
<keyword evidence="4 19" id="KW-0813">Transport</keyword>
<reference evidence="22 23" key="1">
    <citation type="submission" date="2020-05" db="EMBL/GenBank/DDBJ databases">
        <title>Azospirillum oleiclasticum sp. nov, a nitrogen-fixing and heavy crude oil-emulsifying bacterium isolated from the crude oil of Yumen Oilfield.</title>
        <authorList>
            <person name="Wu D."/>
            <person name="Cai M."/>
            <person name="Zhang X."/>
        </authorList>
    </citation>
    <scope>NUCLEOTIDE SEQUENCE [LARGE SCALE GENOMIC DNA]</scope>
    <source>
        <strain evidence="22 23">ROY-1-1-2</strain>
    </source>
</reference>
<keyword evidence="7 19" id="KW-0349">Heme</keyword>
<dbReference type="InterPro" id="IPR032858">
    <property type="entry name" value="CcoP_N"/>
</dbReference>
<dbReference type="GO" id="GO:0016491">
    <property type="term" value="F:oxidoreductase activity"/>
    <property type="evidence" value="ECO:0007669"/>
    <property type="project" value="UniProtKB-KW"/>
</dbReference>
<dbReference type="Pfam" id="PF00034">
    <property type="entry name" value="Cytochrom_C"/>
    <property type="match status" value="1"/>
</dbReference>
<sequence>MAKNVEKDALSGVETTGHSFDGLKELNNPLPKWWLYVFYVCIAWSLVYYVLYPAWPLGSTYTKGVLGYSQREDLAKSLADAKAAQAKYLDRIAKASVEDIQKDKDLLSFAMAGGRTMFNENCSACHGAGGQGAKGYPTLADDVWLWGGTTGDLYQTIKGGVRQGDVVETRGAPGVGMTAFGRDGILDKTQIDQVTEYVLSLTNRATDKAKADKGKTVFEENCVACHGDKGQGSLAAGVDGVGAPPLNTAAWVYGGDRATLVQTITNGRAGEMPAWSKRLDDVTIKQLAIYVHNLGGGK</sequence>
<keyword evidence="8 19" id="KW-0679">Respiratory chain</keyword>
<evidence type="ECO:0000256" key="6">
    <source>
        <dbReference type="ARBA" id="ARBA00022519"/>
    </source>
</evidence>
<evidence type="ECO:0000256" key="13">
    <source>
        <dbReference type="ARBA" id="ARBA00022982"/>
    </source>
</evidence>
<comment type="caution">
    <text evidence="22">The sequence shown here is derived from an EMBL/GenBank/DDBJ whole genome shotgun (WGS) entry which is preliminary data.</text>
</comment>
<dbReference type="PROSITE" id="PS51007">
    <property type="entry name" value="CYTC"/>
    <property type="match status" value="2"/>
</dbReference>
<dbReference type="Pfam" id="PF13442">
    <property type="entry name" value="Cytochrome_CBB3"/>
    <property type="match status" value="1"/>
</dbReference>
<dbReference type="InterPro" id="IPR009056">
    <property type="entry name" value="Cyt_c-like_dom"/>
</dbReference>
<dbReference type="Gene3D" id="1.10.760.10">
    <property type="entry name" value="Cytochrome c-like domain"/>
    <property type="match status" value="2"/>
</dbReference>
<evidence type="ECO:0000256" key="18">
    <source>
        <dbReference type="ARBA" id="ARBA00023136"/>
    </source>
</evidence>
<dbReference type="InterPro" id="IPR004678">
    <property type="entry name" value="Cyt_c_oxidase_cbb3_su3"/>
</dbReference>
<dbReference type="PANTHER" id="PTHR33751:SF1">
    <property type="entry name" value="CBB3-TYPE CYTOCHROME C OXIDASE SUBUNIT FIXP"/>
    <property type="match status" value="1"/>
</dbReference>
<name>A0ABX2T7U1_9PROT</name>
<evidence type="ECO:0000259" key="21">
    <source>
        <dbReference type="PROSITE" id="PS51007"/>
    </source>
</evidence>
<evidence type="ECO:0000256" key="10">
    <source>
        <dbReference type="ARBA" id="ARBA00022723"/>
    </source>
</evidence>
<keyword evidence="15 19" id="KW-0560">Oxidoreductase</keyword>